<evidence type="ECO:0000313" key="1">
    <source>
        <dbReference type="EMBL" id="KIE42847.1"/>
    </source>
</evidence>
<accession>A0A0C1QQ74</accession>
<dbReference type="InterPro" id="IPR029058">
    <property type="entry name" value="AB_hydrolase_fold"/>
</dbReference>
<proteinExistence type="predicted"/>
<dbReference type="EMBL" id="JXBL01000001">
    <property type="protein sequence ID" value="KIE42847.1"/>
    <property type="molecule type" value="Genomic_DNA"/>
</dbReference>
<organism evidence="1 2">
    <name type="scientific">Geobacter soli</name>
    <dbReference type="NCBI Taxonomy" id="1510391"/>
    <lineage>
        <taxon>Bacteria</taxon>
        <taxon>Pseudomonadati</taxon>
        <taxon>Thermodesulfobacteriota</taxon>
        <taxon>Desulfuromonadia</taxon>
        <taxon>Geobacterales</taxon>
        <taxon>Geobacteraceae</taxon>
        <taxon>Geobacter</taxon>
    </lineage>
</organism>
<name>A0A0C1QQ74_9BACT</name>
<dbReference type="Gene3D" id="3.40.50.1820">
    <property type="entry name" value="alpha/beta hydrolase"/>
    <property type="match status" value="1"/>
</dbReference>
<protein>
    <recommendedName>
        <fullName evidence="3">Alpha/beta hydrolase</fullName>
    </recommendedName>
</protein>
<dbReference type="SUPFAM" id="SSF53474">
    <property type="entry name" value="alpha/beta-Hydrolases"/>
    <property type="match status" value="1"/>
</dbReference>
<sequence length="361" mass="40056">MLTSTVIPLAQRTVARHPALLSVASAATGLLRHMAIKPHTPSSRPRELALRRRLPSVHAVRSQIFREKGTGTQPTIVIGGFVPDATEAVEFQRELFRRHGSVYYLNYARHGFSVEMFFAQLADLVEDLNRRGEKPVIFAISFGCSLLSRFLRERYSDEGLTVGGIVMTSPVLCTQDLVRPEREKGGGVRMLESSLRRILRAEATKEDELERQIERARRCFQALFEAGAVNRILSHRHLSIRKKIMSVLQTTSCLGGYERVLALKDAAFTAVGPLFAGPALVMLAEDEENVLAPSSPTLAALRDTGVRGELFPRGKVRTVASPMSGDTVPHASLIFHHHCYNPLIEAWYDRLASPLRIAVVS</sequence>
<keyword evidence="2" id="KW-1185">Reference proteome</keyword>
<gene>
    <name evidence="1" type="ORF">SE37_09485</name>
</gene>
<dbReference type="Proteomes" id="UP000031433">
    <property type="component" value="Unassembled WGS sequence"/>
</dbReference>
<evidence type="ECO:0008006" key="3">
    <source>
        <dbReference type="Google" id="ProtNLM"/>
    </source>
</evidence>
<evidence type="ECO:0000313" key="2">
    <source>
        <dbReference type="Proteomes" id="UP000031433"/>
    </source>
</evidence>
<dbReference type="AlphaFoldDB" id="A0A0C1QQ74"/>
<reference evidence="1 2" key="1">
    <citation type="submission" date="2015-01" db="EMBL/GenBank/DDBJ databases">
        <title>Genome sequence of the anaerobic bacterium Geobacter soli GSS01, a dissimilatory Fe(III) reducer from soil.</title>
        <authorList>
            <person name="Yang G."/>
            <person name="Zhou S."/>
        </authorList>
    </citation>
    <scope>NUCLEOTIDE SEQUENCE [LARGE SCALE GENOMIC DNA]</scope>
    <source>
        <strain evidence="1 2">GSS01</strain>
    </source>
</reference>
<dbReference type="RefSeq" id="WP_039645783.1">
    <property type="nucleotide sequence ID" value="NZ_JXBL01000001.1"/>
</dbReference>
<comment type="caution">
    <text evidence="1">The sequence shown here is derived from an EMBL/GenBank/DDBJ whole genome shotgun (WGS) entry which is preliminary data.</text>
</comment>